<dbReference type="Proteomes" id="UP000000628">
    <property type="component" value="Chromosome"/>
</dbReference>
<dbReference type="EMBL" id="CP001706">
    <property type="protein sequence ID" value="ACV08072.1"/>
    <property type="molecule type" value="Genomic_DNA"/>
</dbReference>
<keyword evidence="1" id="KW-0812">Transmembrane</keyword>
<accession>C7QZR6</accession>
<keyword evidence="3" id="KW-1185">Reference proteome</keyword>
<reference evidence="2 3" key="1">
    <citation type="journal article" date="2009" name="Stand. Genomic Sci.">
        <title>Complete genome sequence of Jonesia denitrificans type strain (Prevot 55134).</title>
        <authorList>
            <person name="Pukall R."/>
            <person name="Gehrich-Schroter G."/>
            <person name="Lapidus A."/>
            <person name="Nolan M."/>
            <person name="Glavina Del Rio T."/>
            <person name="Lucas S."/>
            <person name="Chen F."/>
            <person name="Tice H."/>
            <person name="Pitluck S."/>
            <person name="Cheng J.F."/>
            <person name="Copeland A."/>
            <person name="Saunders E."/>
            <person name="Brettin T."/>
            <person name="Detter J.C."/>
            <person name="Bruce D."/>
            <person name="Goodwin L."/>
            <person name="Pati A."/>
            <person name="Ivanova N."/>
            <person name="Mavromatis K."/>
            <person name="Ovchinnikova G."/>
            <person name="Chen A."/>
            <person name="Palaniappan K."/>
            <person name="Land M."/>
            <person name="Hauser L."/>
            <person name="Chang Y.J."/>
            <person name="Jeffries C.D."/>
            <person name="Chain P."/>
            <person name="Goker M."/>
            <person name="Bristow J."/>
            <person name="Eisen J.A."/>
            <person name="Markowitz V."/>
            <person name="Hugenholtz P."/>
            <person name="Kyrpides N.C."/>
            <person name="Klenk H.P."/>
            <person name="Han C."/>
        </authorList>
    </citation>
    <scope>NUCLEOTIDE SEQUENCE [LARGE SCALE GENOMIC DNA]</scope>
    <source>
        <strain evidence="3">ATCC 14870 / DSM 20603 / BCRC 15368 / CIP 55.134 / JCM 11481 / NBRC 15587 / NCTC 10816 / Prevot 55134</strain>
    </source>
</reference>
<protein>
    <submittedName>
        <fullName evidence="2">Uncharacterized protein</fullName>
    </submittedName>
</protein>
<dbReference type="STRING" id="471856.Jden_0405"/>
<keyword evidence="1" id="KW-1133">Transmembrane helix</keyword>
<name>C7QZR6_JONDD</name>
<dbReference type="HOGENOM" id="CLU_813246_0_0_11"/>
<organism evidence="2 3">
    <name type="scientific">Jonesia denitrificans (strain ATCC 14870 / DSM 20603 / BCRC 15368 / CIP 55.134 / JCM 11481 / NBRC 15587 / NCTC 10816 / Prevot 55134)</name>
    <name type="common">Listeria denitrificans</name>
    <dbReference type="NCBI Taxonomy" id="471856"/>
    <lineage>
        <taxon>Bacteria</taxon>
        <taxon>Bacillati</taxon>
        <taxon>Actinomycetota</taxon>
        <taxon>Actinomycetes</taxon>
        <taxon>Micrococcales</taxon>
        <taxon>Jonesiaceae</taxon>
        <taxon>Jonesia</taxon>
    </lineage>
</organism>
<evidence type="ECO:0000256" key="1">
    <source>
        <dbReference type="SAM" id="Phobius"/>
    </source>
</evidence>
<evidence type="ECO:0000313" key="2">
    <source>
        <dbReference type="EMBL" id="ACV08072.1"/>
    </source>
</evidence>
<sequence length="341" mass="36158">MPVRKIVTALTISAFFMVWIALGWQLHHAVYGTNATALGYSGPVVEVVALHDPTSGSADDPVGDIASLFDLSLAYERQLNSGVLTITDPTQRFSTENGPLVPHDLAHNKEASWVGVNETIPIPAHDVAVSISPDFHGTVLDPVPSGLSLIGSRQAAYVSQDIQPYIDGRYYFAGEYVADTDGIDHVVGRMEAQGFSIVAVTPFADTSTLSQAMKSSMSGLYLVVLALFFTVVVVSTYVVLQGHAAAHREKLEALAVCGGDSQDLKRATYSALLKPVLAGFAIALVFSSGLHAYLQPLSGIAHAEAVSIIVLPSSAAMFTLFVIAKLVTNCAVRKVGHVLPL</sequence>
<dbReference type="AlphaFoldDB" id="C7QZR6"/>
<feature type="transmembrane region" description="Helical" evidence="1">
    <location>
        <begin position="219"/>
        <end position="240"/>
    </location>
</feature>
<proteinExistence type="predicted"/>
<dbReference type="OrthoDB" id="9891841at2"/>
<gene>
    <name evidence="2" type="ordered locus">Jden_0405</name>
</gene>
<dbReference type="KEGG" id="jde:Jden_0405"/>
<evidence type="ECO:0000313" key="3">
    <source>
        <dbReference type="Proteomes" id="UP000000628"/>
    </source>
</evidence>
<keyword evidence="1" id="KW-0472">Membrane</keyword>
<feature type="transmembrane region" description="Helical" evidence="1">
    <location>
        <begin position="271"/>
        <end position="293"/>
    </location>
</feature>
<feature type="transmembrane region" description="Helical" evidence="1">
    <location>
        <begin position="305"/>
        <end position="324"/>
    </location>
</feature>
<dbReference type="RefSeq" id="WP_015770701.1">
    <property type="nucleotide sequence ID" value="NC_013174.1"/>
</dbReference>